<dbReference type="InterPro" id="IPR013563">
    <property type="entry name" value="Oligopep_ABC_C"/>
</dbReference>
<reference evidence="12" key="1">
    <citation type="journal article" date="2019" name="Int. J. Syst. Evol. Microbiol.">
        <title>The Global Catalogue of Microorganisms (GCM) 10K type strain sequencing project: providing services to taxonomists for standard genome sequencing and annotation.</title>
        <authorList>
            <consortium name="The Broad Institute Genomics Platform"/>
            <consortium name="The Broad Institute Genome Sequencing Center for Infectious Disease"/>
            <person name="Wu L."/>
            <person name="Ma J."/>
        </authorList>
    </citation>
    <scope>NUCLEOTIDE SEQUENCE [LARGE SCALE GENOMIC DNA]</scope>
    <source>
        <strain evidence="12">CECT 8289</strain>
    </source>
</reference>
<name>A0ABV8QUB5_9BACT</name>
<gene>
    <name evidence="11" type="ORF">ACFOWM_12845</name>
</gene>
<dbReference type="EMBL" id="JBHSCZ010000004">
    <property type="protein sequence ID" value="MFC4263776.1"/>
    <property type="molecule type" value="Genomic_DNA"/>
</dbReference>
<dbReference type="RefSeq" id="WP_379710787.1">
    <property type="nucleotide sequence ID" value="NZ_JBHSCZ010000004.1"/>
</dbReference>
<evidence type="ECO:0000259" key="10">
    <source>
        <dbReference type="PROSITE" id="PS50893"/>
    </source>
</evidence>
<keyword evidence="4" id="KW-1003">Cell membrane</keyword>
<comment type="similarity">
    <text evidence="2">Belongs to the ABC transporter superfamily.</text>
</comment>
<comment type="caution">
    <text evidence="11">The sequence shown here is derived from an EMBL/GenBank/DDBJ whole genome shotgun (WGS) entry which is preliminary data.</text>
</comment>
<dbReference type="CDD" id="cd03257">
    <property type="entry name" value="ABC_NikE_OppD_transporters"/>
    <property type="match status" value="2"/>
</dbReference>
<protein>
    <submittedName>
        <fullName evidence="11">Dipeptide ABC transporter ATP-binding protein</fullName>
    </submittedName>
</protein>
<keyword evidence="3" id="KW-0813">Transport</keyword>
<keyword evidence="5" id="KW-0997">Cell inner membrane</keyword>
<feature type="domain" description="ABC transporter" evidence="10">
    <location>
        <begin position="302"/>
        <end position="553"/>
    </location>
</feature>
<dbReference type="NCBIfam" id="NF007739">
    <property type="entry name" value="PRK10419.1"/>
    <property type="match status" value="2"/>
</dbReference>
<keyword evidence="12" id="KW-1185">Reference proteome</keyword>
<accession>A0ABV8QUB5</accession>
<dbReference type="InterPro" id="IPR050388">
    <property type="entry name" value="ABC_Ni/Peptide_Import"/>
</dbReference>
<organism evidence="11 12">
    <name type="scientific">Ferruginibacter yonginensis</name>
    <dbReference type="NCBI Taxonomy" id="1310416"/>
    <lineage>
        <taxon>Bacteria</taxon>
        <taxon>Pseudomonadati</taxon>
        <taxon>Bacteroidota</taxon>
        <taxon>Chitinophagia</taxon>
        <taxon>Chitinophagales</taxon>
        <taxon>Chitinophagaceae</taxon>
        <taxon>Ferruginibacter</taxon>
    </lineage>
</organism>
<evidence type="ECO:0000256" key="5">
    <source>
        <dbReference type="ARBA" id="ARBA00022519"/>
    </source>
</evidence>
<dbReference type="GO" id="GO:0005524">
    <property type="term" value="F:ATP binding"/>
    <property type="evidence" value="ECO:0007669"/>
    <property type="project" value="UniProtKB-KW"/>
</dbReference>
<dbReference type="InterPro" id="IPR003439">
    <property type="entry name" value="ABC_transporter-like_ATP-bd"/>
</dbReference>
<dbReference type="SMART" id="SM00382">
    <property type="entry name" value="AAA"/>
    <property type="match status" value="2"/>
</dbReference>
<dbReference type="SUPFAM" id="SSF52540">
    <property type="entry name" value="P-loop containing nucleoside triphosphate hydrolases"/>
    <property type="match status" value="2"/>
</dbReference>
<keyword evidence="8" id="KW-1278">Translocase</keyword>
<dbReference type="InterPro" id="IPR017871">
    <property type="entry name" value="ABC_transporter-like_CS"/>
</dbReference>
<evidence type="ECO:0000256" key="6">
    <source>
        <dbReference type="ARBA" id="ARBA00022741"/>
    </source>
</evidence>
<dbReference type="PANTHER" id="PTHR43297">
    <property type="entry name" value="OLIGOPEPTIDE TRANSPORT ATP-BINDING PROTEIN APPD"/>
    <property type="match status" value="1"/>
</dbReference>
<proteinExistence type="inferred from homology"/>
<evidence type="ECO:0000256" key="8">
    <source>
        <dbReference type="ARBA" id="ARBA00022967"/>
    </source>
</evidence>
<dbReference type="Pfam" id="PF08352">
    <property type="entry name" value="oligo_HPY"/>
    <property type="match status" value="2"/>
</dbReference>
<dbReference type="InterPro" id="IPR027417">
    <property type="entry name" value="P-loop_NTPase"/>
</dbReference>
<dbReference type="Proteomes" id="UP001595907">
    <property type="component" value="Unassembled WGS sequence"/>
</dbReference>
<dbReference type="Gene3D" id="3.40.50.300">
    <property type="entry name" value="P-loop containing nucleotide triphosphate hydrolases"/>
    <property type="match status" value="2"/>
</dbReference>
<evidence type="ECO:0000256" key="4">
    <source>
        <dbReference type="ARBA" id="ARBA00022475"/>
    </source>
</evidence>
<sequence length="562" mass="61460">MSVPLVQVNNLHIQFCDNEGLATTVVNNISFNVPRGQITALIGESGSGKSVTALSFLQLLPKQATINGEILLSEDDVTTTNLLTLPAKAMQQLRGNKVAMIFQEPMTALNPVYTCGIQVMEAIIQHKKLSKAAAKKAVIDLFTLVELPEPEQLFKKYPYQISGGQKQRVMIAMAMSCGPALLIADEPTTALDVRVQKNILLLIKKLQHTHQLSVLFITHDLTLVAAIAENVVVLYKGNVVEQGATKNVLQQPQHAYTKALLLCKPSPAQKGFTLPTVAHLMHQTLVPIPIATAPVIESNPILSIKNVTIQYPVKKNIFGKPTQLFTAVNKVSFDVYKNEIIGIVGESGCGKTTLGNAILGLQPLTEGSITLNQQVISNATAAQMKQVRSQMQMVFQDPYGSLNPRISIGDAIMEPMVVHQKFGSKKQQQQATLQLLAQVNMPASTIHKFPHQLSGGQRQRICIARALAVEPSFLVFDESVAALDVSVQAQVLNLINELKASHSFTAIFISHDLAVVQYLCNRVMVMQQGVIVETGKVNDVFFNPQHAYTKELLAALPNHEKW</sequence>
<evidence type="ECO:0000256" key="3">
    <source>
        <dbReference type="ARBA" id="ARBA00022448"/>
    </source>
</evidence>
<keyword evidence="7 11" id="KW-0067">ATP-binding</keyword>
<feature type="domain" description="ABC transporter" evidence="10">
    <location>
        <begin position="6"/>
        <end position="261"/>
    </location>
</feature>
<dbReference type="PROSITE" id="PS00211">
    <property type="entry name" value="ABC_TRANSPORTER_1"/>
    <property type="match status" value="2"/>
</dbReference>
<evidence type="ECO:0000313" key="11">
    <source>
        <dbReference type="EMBL" id="MFC4263776.1"/>
    </source>
</evidence>
<evidence type="ECO:0000313" key="12">
    <source>
        <dbReference type="Proteomes" id="UP001595907"/>
    </source>
</evidence>
<keyword evidence="9" id="KW-0472">Membrane</keyword>
<dbReference type="Pfam" id="PF00005">
    <property type="entry name" value="ABC_tran"/>
    <property type="match status" value="2"/>
</dbReference>
<keyword evidence="6" id="KW-0547">Nucleotide-binding</keyword>
<dbReference type="InterPro" id="IPR003593">
    <property type="entry name" value="AAA+_ATPase"/>
</dbReference>
<evidence type="ECO:0000256" key="1">
    <source>
        <dbReference type="ARBA" id="ARBA00004417"/>
    </source>
</evidence>
<evidence type="ECO:0000256" key="9">
    <source>
        <dbReference type="ARBA" id="ARBA00023136"/>
    </source>
</evidence>
<dbReference type="PANTHER" id="PTHR43297:SF14">
    <property type="entry name" value="ATPASE AAA-TYPE CORE DOMAIN-CONTAINING PROTEIN"/>
    <property type="match status" value="1"/>
</dbReference>
<evidence type="ECO:0000256" key="2">
    <source>
        <dbReference type="ARBA" id="ARBA00005417"/>
    </source>
</evidence>
<evidence type="ECO:0000256" key="7">
    <source>
        <dbReference type="ARBA" id="ARBA00022840"/>
    </source>
</evidence>
<dbReference type="NCBIfam" id="NF008453">
    <property type="entry name" value="PRK11308.1"/>
    <property type="match status" value="2"/>
</dbReference>
<comment type="subcellular location">
    <subcellularLocation>
        <location evidence="1">Cell inner membrane</location>
        <topology evidence="1">Peripheral membrane protein</topology>
    </subcellularLocation>
</comment>
<dbReference type="PROSITE" id="PS50893">
    <property type="entry name" value="ABC_TRANSPORTER_2"/>
    <property type="match status" value="2"/>
</dbReference>